<dbReference type="Pfam" id="PF07998">
    <property type="entry name" value="Peptidase_M54"/>
    <property type="match status" value="1"/>
</dbReference>
<comment type="caution">
    <text evidence="7">The sequence shown here is derived from an EMBL/GenBank/DDBJ whole genome shotgun (WGS) entry which is preliminary data.</text>
</comment>
<dbReference type="Gene3D" id="3.40.390.10">
    <property type="entry name" value="Collagenase (Catalytic Domain)"/>
    <property type="match status" value="1"/>
</dbReference>
<dbReference type="PANTHER" id="PTHR15910:SF1">
    <property type="entry name" value="ARCHAEMETZINCIN-2"/>
    <property type="match status" value="1"/>
</dbReference>
<keyword evidence="6" id="KW-0482">Metalloprotease</keyword>
<keyword evidence="5" id="KW-0862">Zinc</keyword>
<sequence>MLVYRLLILLDQGIFNDLTQGLKQRITETFANIIVKVEFKSIRLIELGVSCWNSNRNQYDANSLLSKIVEDATSDEIANRQSNVTDLEIADITPSILPLTLLLTPADCYDRKLNFVFGLAKYKVGAVVSTFRLENSQAFVSKECIHELGHVFGLKHCKLPCVMTFSNSVLEADEKSSKFCSSCYEQINDQIKTDPH</sequence>
<evidence type="ECO:0000256" key="6">
    <source>
        <dbReference type="ARBA" id="ARBA00023049"/>
    </source>
</evidence>
<protein>
    <submittedName>
        <fullName evidence="7">20833_t:CDS:1</fullName>
    </submittedName>
</protein>
<evidence type="ECO:0000256" key="2">
    <source>
        <dbReference type="ARBA" id="ARBA00022670"/>
    </source>
</evidence>
<comment type="cofactor">
    <cofactor evidence="1">
        <name>Zn(2+)</name>
        <dbReference type="ChEBI" id="CHEBI:29105"/>
    </cofactor>
</comment>
<dbReference type="PANTHER" id="PTHR15910">
    <property type="entry name" value="ARCHAEMETZINCIN"/>
    <property type="match status" value="1"/>
</dbReference>
<gene>
    <name evidence="7" type="ORF">CPELLU_LOCUS13111</name>
</gene>
<evidence type="ECO:0000256" key="4">
    <source>
        <dbReference type="ARBA" id="ARBA00022801"/>
    </source>
</evidence>
<dbReference type="AlphaFoldDB" id="A0A9N9I884"/>
<dbReference type="CDD" id="cd11375">
    <property type="entry name" value="Peptidase_M54"/>
    <property type="match status" value="1"/>
</dbReference>
<keyword evidence="2" id="KW-0645">Protease</keyword>
<dbReference type="OrthoDB" id="2365600at2759"/>
<keyword evidence="4" id="KW-0378">Hydrolase</keyword>
<organism evidence="7 8">
    <name type="scientific">Cetraspora pellucida</name>
    <dbReference type="NCBI Taxonomy" id="1433469"/>
    <lineage>
        <taxon>Eukaryota</taxon>
        <taxon>Fungi</taxon>
        <taxon>Fungi incertae sedis</taxon>
        <taxon>Mucoromycota</taxon>
        <taxon>Glomeromycotina</taxon>
        <taxon>Glomeromycetes</taxon>
        <taxon>Diversisporales</taxon>
        <taxon>Gigasporaceae</taxon>
        <taxon>Cetraspora</taxon>
    </lineage>
</organism>
<dbReference type="InterPro" id="IPR012091">
    <property type="entry name" value="Pept_M54_archaemetzncn_arc/bac"/>
</dbReference>
<dbReference type="GO" id="GO:0008237">
    <property type="term" value="F:metallopeptidase activity"/>
    <property type="evidence" value="ECO:0007669"/>
    <property type="project" value="UniProtKB-KW"/>
</dbReference>
<evidence type="ECO:0000256" key="3">
    <source>
        <dbReference type="ARBA" id="ARBA00022723"/>
    </source>
</evidence>
<dbReference type="PIRSF" id="PIRSF005785">
    <property type="entry name" value="Zn-prot_arch"/>
    <property type="match status" value="1"/>
</dbReference>
<dbReference type="EMBL" id="CAJVQA010013504">
    <property type="protein sequence ID" value="CAG8724775.1"/>
    <property type="molecule type" value="Genomic_DNA"/>
</dbReference>
<evidence type="ECO:0000256" key="5">
    <source>
        <dbReference type="ARBA" id="ARBA00022833"/>
    </source>
</evidence>
<name>A0A9N9I884_9GLOM</name>
<dbReference type="SUPFAM" id="SSF55486">
    <property type="entry name" value="Metalloproteases ('zincins'), catalytic domain"/>
    <property type="match status" value="1"/>
</dbReference>
<evidence type="ECO:0000313" key="7">
    <source>
        <dbReference type="EMBL" id="CAG8724775.1"/>
    </source>
</evidence>
<dbReference type="InterPro" id="IPR024079">
    <property type="entry name" value="MetalloPept_cat_dom_sf"/>
</dbReference>
<evidence type="ECO:0000256" key="1">
    <source>
        <dbReference type="ARBA" id="ARBA00001947"/>
    </source>
</evidence>
<accession>A0A9N9I884</accession>
<reference evidence="7" key="1">
    <citation type="submission" date="2021-06" db="EMBL/GenBank/DDBJ databases">
        <authorList>
            <person name="Kallberg Y."/>
            <person name="Tangrot J."/>
            <person name="Rosling A."/>
        </authorList>
    </citation>
    <scope>NUCLEOTIDE SEQUENCE</scope>
    <source>
        <strain evidence="7">FL966</strain>
    </source>
</reference>
<dbReference type="GO" id="GO:0006508">
    <property type="term" value="P:proteolysis"/>
    <property type="evidence" value="ECO:0007669"/>
    <property type="project" value="UniProtKB-KW"/>
</dbReference>
<dbReference type="Proteomes" id="UP000789759">
    <property type="component" value="Unassembled WGS sequence"/>
</dbReference>
<dbReference type="InterPro" id="IPR012962">
    <property type="entry name" value="Pept_M54_archaemetzincn"/>
</dbReference>
<dbReference type="GO" id="GO:0008270">
    <property type="term" value="F:zinc ion binding"/>
    <property type="evidence" value="ECO:0007669"/>
    <property type="project" value="InterPro"/>
</dbReference>
<proteinExistence type="predicted"/>
<evidence type="ECO:0000313" key="8">
    <source>
        <dbReference type="Proteomes" id="UP000789759"/>
    </source>
</evidence>
<keyword evidence="3" id="KW-0479">Metal-binding</keyword>
<keyword evidence="8" id="KW-1185">Reference proteome</keyword>